<dbReference type="SUPFAM" id="SSF53335">
    <property type="entry name" value="S-adenosyl-L-methionine-dependent methyltransferases"/>
    <property type="match status" value="1"/>
</dbReference>
<keyword evidence="5 7" id="KW-0808">Transferase</keyword>
<dbReference type="EMBL" id="CP114006">
    <property type="protein sequence ID" value="WAN63545.1"/>
    <property type="molecule type" value="Genomic_DNA"/>
</dbReference>
<dbReference type="InterPro" id="IPR029063">
    <property type="entry name" value="SAM-dependent_MTases_sf"/>
</dbReference>
<gene>
    <name evidence="7" type="primary">rsmH</name>
    <name evidence="8" type="ORF">RS022_07160</name>
</gene>
<keyword evidence="3 7" id="KW-0698">rRNA processing</keyword>
<sequence>MSLFKHIPVLNKEIIEYLNINPKGIYVDATLGGGGHSESILNKLNEGYLYSFDRDLYAIQKCKKKFENKKQIFLINNNFSFLKEELSKRNISSIDGIVFDLGLSSFQIEDNTRGFSYLQNSLLDMRMDIKQKIDASYIVNNYSFSELKKIFLFYGEEPKSGLIAREIIKRRPLTNTLELVAITDKFYPLYMKKKRGHSAKRIFQSLRIEVNQELKCLEEALQQSLDLLKPNGRIVVISFHSLEDRLVKKFFKNNIQSKIHPKLPFLEKDIPFTPLSLVNKKIIYPSEEEIESNPRSRYAKLRVAVKNF</sequence>
<evidence type="ECO:0000313" key="8">
    <source>
        <dbReference type="EMBL" id="WAN63545.1"/>
    </source>
</evidence>
<dbReference type="Gene3D" id="3.40.50.150">
    <property type="entry name" value="Vaccinia Virus protein VP39"/>
    <property type="match status" value="1"/>
</dbReference>
<feature type="binding site" evidence="7">
    <location>
        <position position="107"/>
    </location>
    <ligand>
        <name>S-adenosyl-L-methionine</name>
        <dbReference type="ChEBI" id="CHEBI:59789"/>
    </ligand>
</feature>
<evidence type="ECO:0000256" key="7">
    <source>
        <dbReference type="HAMAP-Rule" id="MF_01007"/>
    </source>
</evidence>
<dbReference type="InterPro" id="IPR002903">
    <property type="entry name" value="RsmH"/>
</dbReference>
<protein>
    <recommendedName>
        <fullName evidence="7">Ribosomal RNA small subunit methyltransferase H</fullName>
        <ecNumber evidence="7">2.1.1.199</ecNumber>
    </recommendedName>
    <alternativeName>
        <fullName evidence="7">16S rRNA m(4)C1402 methyltransferase</fullName>
    </alternativeName>
    <alternativeName>
        <fullName evidence="7">rRNA (cytosine-N(4)-)-methyltransferase RsmH</fullName>
    </alternativeName>
</protein>
<reference evidence="8 9" key="1">
    <citation type="journal article" date="2023" name="Microbiol. Resour. Announc.">
        <title>Complete Genome of 'Candidatus Phytoplasma rubi' RS, a Phytopathogenic Bacterium Associated with Rubus Stunt Disease.</title>
        <authorList>
            <person name="Duckeck D."/>
            <person name="Zubert C."/>
            <person name="Bohm J.W."/>
            <person name="Carminati G."/>
            <person name="Schneider B."/>
            <person name="Kube M."/>
        </authorList>
    </citation>
    <scope>NUCLEOTIDE SEQUENCE [LARGE SCALE GENOMIC DNA]</scope>
    <source>
        <strain evidence="8 9">RS</strain>
    </source>
</reference>
<evidence type="ECO:0000256" key="5">
    <source>
        <dbReference type="ARBA" id="ARBA00022679"/>
    </source>
</evidence>
<dbReference type="RefSeq" id="WP_268849732.1">
    <property type="nucleotide sequence ID" value="NZ_CP114006.1"/>
</dbReference>
<dbReference type="InterPro" id="IPR023397">
    <property type="entry name" value="SAM-dep_MeTrfase_MraW_recog"/>
</dbReference>
<dbReference type="PANTHER" id="PTHR11265">
    <property type="entry name" value="S-ADENOSYL-METHYLTRANSFERASE MRAW"/>
    <property type="match status" value="1"/>
</dbReference>
<proteinExistence type="inferred from homology"/>
<keyword evidence="4 7" id="KW-0489">Methyltransferase</keyword>
<feature type="binding site" evidence="7">
    <location>
        <position position="100"/>
    </location>
    <ligand>
        <name>S-adenosyl-L-methionine</name>
        <dbReference type="ChEBI" id="CHEBI:59789"/>
    </ligand>
</feature>
<organism evidence="8 9">
    <name type="scientific">Candidatus Phytoplasma rubi</name>
    <dbReference type="NCBI Taxonomy" id="399025"/>
    <lineage>
        <taxon>Bacteria</taxon>
        <taxon>Bacillati</taxon>
        <taxon>Mycoplasmatota</taxon>
        <taxon>Mollicutes</taxon>
        <taxon>Acholeplasmatales</taxon>
        <taxon>Acholeplasmataceae</taxon>
        <taxon>Candidatus Phytoplasma</taxon>
        <taxon>16SrV (Elm yellows group)</taxon>
    </lineage>
</organism>
<dbReference type="PANTHER" id="PTHR11265:SF0">
    <property type="entry name" value="12S RRNA N4-METHYLCYTIDINE METHYLTRANSFERASE"/>
    <property type="match status" value="1"/>
</dbReference>
<comment type="similarity">
    <text evidence="1 7">Belongs to the methyltransferase superfamily. RsmH family.</text>
</comment>
<evidence type="ECO:0000256" key="2">
    <source>
        <dbReference type="ARBA" id="ARBA00022490"/>
    </source>
</evidence>
<evidence type="ECO:0000256" key="4">
    <source>
        <dbReference type="ARBA" id="ARBA00022603"/>
    </source>
</evidence>
<comment type="subcellular location">
    <subcellularLocation>
        <location evidence="7">Cytoplasm</location>
    </subcellularLocation>
</comment>
<evidence type="ECO:0000313" key="9">
    <source>
        <dbReference type="Proteomes" id="UP001164727"/>
    </source>
</evidence>
<feature type="binding site" evidence="7">
    <location>
        <begin position="34"/>
        <end position="36"/>
    </location>
    <ligand>
        <name>S-adenosyl-L-methionine</name>
        <dbReference type="ChEBI" id="CHEBI:59789"/>
    </ligand>
</feature>
<dbReference type="PIRSF" id="PIRSF004486">
    <property type="entry name" value="MraW"/>
    <property type="match status" value="1"/>
</dbReference>
<name>A0ABY7BUM9_9MOLU</name>
<comment type="function">
    <text evidence="7">Specifically methylates the N4 position of cytidine in position 1402 (C1402) of 16S rRNA.</text>
</comment>
<accession>A0ABY7BUM9</accession>
<feature type="binding site" evidence="7">
    <location>
        <position position="53"/>
    </location>
    <ligand>
        <name>S-adenosyl-L-methionine</name>
        <dbReference type="ChEBI" id="CHEBI:59789"/>
    </ligand>
</feature>
<dbReference type="NCBIfam" id="TIGR00006">
    <property type="entry name" value="16S rRNA (cytosine(1402)-N(4))-methyltransferase RsmH"/>
    <property type="match status" value="1"/>
</dbReference>
<keyword evidence="2 7" id="KW-0963">Cytoplasm</keyword>
<comment type="catalytic activity">
    <reaction evidence="7">
        <text>cytidine(1402) in 16S rRNA + S-adenosyl-L-methionine = N(4)-methylcytidine(1402) in 16S rRNA + S-adenosyl-L-homocysteine + H(+)</text>
        <dbReference type="Rhea" id="RHEA:42928"/>
        <dbReference type="Rhea" id="RHEA-COMP:10286"/>
        <dbReference type="Rhea" id="RHEA-COMP:10287"/>
        <dbReference type="ChEBI" id="CHEBI:15378"/>
        <dbReference type="ChEBI" id="CHEBI:57856"/>
        <dbReference type="ChEBI" id="CHEBI:59789"/>
        <dbReference type="ChEBI" id="CHEBI:74506"/>
        <dbReference type="ChEBI" id="CHEBI:82748"/>
        <dbReference type="EC" id="2.1.1.199"/>
    </reaction>
</comment>
<dbReference type="Gene3D" id="1.10.150.170">
    <property type="entry name" value="Putative methyltransferase TM0872, insert domain"/>
    <property type="match status" value="1"/>
</dbReference>
<keyword evidence="9" id="KW-1185">Reference proteome</keyword>
<dbReference type="SUPFAM" id="SSF81799">
    <property type="entry name" value="Putative methyltransferase TM0872, insert domain"/>
    <property type="match status" value="1"/>
</dbReference>
<keyword evidence="6 7" id="KW-0949">S-adenosyl-L-methionine</keyword>
<dbReference type="Proteomes" id="UP001164727">
    <property type="component" value="Chromosome"/>
</dbReference>
<dbReference type="EC" id="2.1.1.199" evidence="7"/>
<dbReference type="HAMAP" id="MF_01007">
    <property type="entry name" value="16SrRNA_methyltr_H"/>
    <property type="match status" value="1"/>
</dbReference>
<dbReference type="Pfam" id="PF01795">
    <property type="entry name" value="Methyltransf_5"/>
    <property type="match status" value="1"/>
</dbReference>
<evidence type="ECO:0000256" key="6">
    <source>
        <dbReference type="ARBA" id="ARBA00022691"/>
    </source>
</evidence>
<evidence type="ECO:0000256" key="1">
    <source>
        <dbReference type="ARBA" id="ARBA00010396"/>
    </source>
</evidence>
<feature type="binding site" evidence="7">
    <location>
        <position position="79"/>
    </location>
    <ligand>
        <name>S-adenosyl-L-methionine</name>
        <dbReference type="ChEBI" id="CHEBI:59789"/>
    </ligand>
</feature>
<evidence type="ECO:0000256" key="3">
    <source>
        <dbReference type="ARBA" id="ARBA00022552"/>
    </source>
</evidence>